<evidence type="ECO:0000256" key="6">
    <source>
        <dbReference type="ARBA" id="ARBA00022989"/>
    </source>
</evidence>
<dbReference type="EMBL" id="MN616913">
    <property type="protein sequence ID" value="QGW50405.1"/>
    <property type="molecule type" value="mRNA"/>
</dbReference>
<comment type="similarity">
    <text evidence="10">Belongs to the insect chemoreceptor superfamily. Heteromeric odorant receptor channel (TC 1.A.69) family.</text>
</comment>
<dbReference type="PANTHER" id="PTHR21137">
    <property type="entry name" value="ODORANT RECEPTOR"/>
    <property type="match status" value="1"/>
</dbReference>
<comment type="caution">
    <text evidence="10">Lacks conserved residue(s) required for the propagation of feature annotation.</text>
</comment>
<organism evidence="11">
    <name type="scientific">Chouioia cunea</name>
    <dbReference type="NCBI Taxonomy" id="1570515"/>
    <lineage>
        <taxon>Eukaryota</taxon>
        <taxon>Metazoa</taxon>
        <taxon>Ecdysozoa</taxon>
        <taxon>Arthropoda</taxon>
        <taxon>Hexapoda</taxon>
        <taxon>Insecta</taxon>
        <taxon>Pterygota</taxon>
        <taxon>Neoptera</taxon>
        <taxon>Endopterygota</taxon>
        <taxon>Hymenoptera</taxon>
        <taxon>Apocrita</taxon>
        <taxon>Proctotrupomorpha</taxon>
        <taxon>Chalcidoidea</taxon>
        <taxon>Eulophidae</taxon>
        <taxon>Tetrastichinae</taxon>
        <taxon>Chouioia</taxon>
    </lineage>
</organism>
<evidence type="ECO:0000256" key="8">
    <source>
        <dbReference type="ARBA" id="ARBA00023170"/>
    </source>
</evidence>
<proteinExistence type="evidence at transcript level"/>
<evidence type="ECO:0000256" key="9">
    <source>
        <dbReference type="ARBA" id="ARBA00023224"/>
    </source>
</evidence>
<keyword evidence="4 10" id="KW-0812">Transmembrane</keyword>
<evidence type="ECO:0000256" key="5">
    <source>
        <dbReference type="ARBA" id="ARBA00022725"/>
    </source>
</evidence>
<evidence type="ECO:0000256" key="7">
    <source>
        <dbReference type="ARBA" id="ARBA00023136"/>
    </source>
</evidence>
<evidence type="ECO:0000256" key="10">
    <source>
        <dbReference type="RuleBase" id="RU351113"/>
    </source>
</evidence>
<comment type="subcellular location">
    <subcellularLocation>
        <location evidence="1 10">Cell membrane</location>
        <topology evidence="1 10">Multi-pass membrane protein</topology>
    </subcellularLocation>
</comment>
<dbReference type="AlphaFoldDB" id="A0A6B9CQ39"/>
<dbReference type="GO" id="GO:0005886">
    <property type="term" value="C:plasma membrane"/>
    <property type="evidence" value="ECO:0007669"/>
    <property type="project" value="UniProtKB-SubCell"/>
</dbReference>
<feature type="transmembrane region" description="Helical" evidence="10">
    <location>
        <begin position="175"/>
        <end position="204"/>
    </location>
</feature>
<keyword evidence="7 10" id="KW-0472">Membrane</keyword>
<keyword evidence="9 10" id="KW-0807">Transducer</keyword>
<dbReference type="GO" id="GO:0005549">
    <property type="term" value="F:odorant binding"/>
    <property type="evidence" value="ECO:0007669"/>
    <property type="project" value="InterPro"/>
</dbReference>
<evidence type="ECO:0000256" key="2">
    <source>
        <dbReference type="ARBA" id="ARBA00022475"/>
    </source>
</evidence>
<keyword evidence="8 10" id="KW-0675">Receptor</keyword>
<feature type="transmembrane region" description="Helical" evidence="10">
    <location>
        <begin position="34"/>
        <end position="58"/>
    </location>
</feature>
<keyword evidence="5 10" id="KW-0552">Olfaction</keyword>
<feature type="transmembrane region" description="Helical" evidence="10">
    <location>
        <begin position="237"/>
        <end position="258"/>
    </location>
</feature>
<accession>A0A6B9CQ39</accession>
<evidence type="ECO:0000256" key="4">
    <source>
        <dbReference type="ARBA" id="ARBA00022692"/>
    </source>
</evidence>
<reference evidence="11" key="1">
    <citation type="journal article" date="2019" name="Sci. Rep.">
        <title>Full-Length Transcriptome Survey and Expression Analysis of Parasitoid Wasp Chouioia cunea upon Exposure to 1-Dodecene.</title>
        <authorList>
            <person name="Pan L."/>
            <person name="Guo M."/>
            <person name="Jin X."/>
            <person name="Sun Z."/>
            <person name="Jiang H."/>
            <person name="Han J."/>
            <person name="Wang Y."/>
            <person name="Yan C."/>
            <person name="Li M."/>
        </authorList>
    </citation>
    <scope>NUCLEOTIDE SEQUENCE</scope>
</reference>
<evidence type="ECO:0000256" key="1">
    <source>
        <dbReference type="ARBA" id="ARBA00004651"/>
    </source>
</evidence>
<name>A0A6B9CQ39_9HYME</name>
<dbReference type="GO" id="GO:0007165">
    <property type="term" value="P:signal transduction"/>
    <property type="evidence" value="ECO:0007669"/>
    <property type="project" value="UniProtKB-KW"/>
</dbReference>
<feature type="transmembrane region" description="Helical" evidence="10">
    <location>
        <begin position="121"/>
        <end position="140"/>
    </location>
</feature>
<dbReference type="InterPro" id="IPR004117">
    <property type="entry name" value="7tm6_olfct_rcpt"/>
</dbReference>
<keyword evidence="3 10" id="KW-0716">Sensory transduction</keyword>
<protein>
    <recommendedName>
        <fullName evidence="10">Odorant receptor</fullName>
    </recommendedName>
</protein>
<feature type="transmembrane region" description="Helical" evidence="10">
    <location>
        <begin position="270"/>
        <end position="290"/>
    </location>
</feature>
<keyword evidence="2" id="KW-1003">Cell membrane</keyword>
<keyword evidence="6 10" id="KW-1133">Transmembrane helix</keyword>
<evidence type="ECO:0000256" key="3">
    <source>
        <dbReference type="ARBA" id="ARBA00022606"/>
    </source>
</evidence>
<dbReference type="Pfam" id="PF02949">
    <property type="entry name" value="7tm_6"/>
    <property type="match status" value="1"/>
</dbReference>
<dbReference type="PANTHER" id="PTHR21137:SF35">
    <property type="entry name" value="ODORANT RECEPTOR 19A-RELATED"/>
    <property type="match status" value="1"/>
</dbReference>
<dbReference type="GO" id="GO:0004984">
    <property type="term" value="F:olfactory receptor activity"/>
    <property type="evidence" value="ECO:0007669"/>
    <property type="project" value="InterPro"/>
</dbReference>
<sequence length="368" mass="42528">MLSVQKRVNLIIISLKVLGYDPSSVNRKWRVSTFLWWFYLLNNVILLLLTIFTMFSAISDADKDIMTMSLTTIELRTFTELVTILLNYKYKINQFRILIQLMKNDVNDKTFTVGSKHVIKYVKISFLILALYLIVIYVYINNFEWQNDKKSLSTAIYPFKLDSTLKKLLILTHQLVILVHSSSTFIFDGIIALLIYTCTVRLIILKDNLKTSKDSKFKQLIHEHQEILKLIDSVNDFISYLVAKTAFSFVSSAISAFVQLIQQKSLKGMALEYLIVVAFGLRILVCAESAEDLAVCNENIQNEIYSSLWSTKNRGIVVSKLIMMRRCQGIPKICIKGTFISTLNREYIKHILKTIFLYFVAMRAIMSR</sequence>
<evidence type="ECO:0000313" key="11">
    <source>
        <dbReference type="EMBL" id="QGW50405.1"/>
    </source>
</evidence>